<feature type="domain" description="INO80 complex subunit E N-terminal" evidence="3">
    <location>
        <begin position="151"/>
        <end position="196"/>
    </location>
</feature>
<dbReference type="WBParaSite" id="SMUV_0000478201-mRNA-1">
    <property type="protein sequence ID" value="SMUV_0000478201-mRNA-1"/>
    <property type="gene ID" value="SMUV_0000478201"/>
</dbReference>
<evidence type="ECO:0000313" key="5">
    <source>
        <dbReference type="WBParaSite" id="SMUV_0000478201-mRNA-1"/>
    </source>
</evidence>
<dbReference type="GO" id="GO:0006338">
    <property type="term" value="P:chromatin remodeling"/>
    <property type="evidence" value="ECO:0007669"/>
    <property type="project" value="InterPro"/>
</dbReference>
<feature type="compositionally biased region" description="Basic and acidic residues" evidence="2">
    <location>
        <begin position="216"/>
        <end position="226"/>
    </location>
</feature>
<protein>
    <submittedName>
        <fullName evidence="5">BZIP domain-containing protein</fullName>
    </submittedName>
</protein>
<evidence type="ECO:0000313" key="4">
    <source>
        <dbReference type="Proteomes" id="UP000046393"/>
    </source>
</evidence>
<feature type="region of interest" description="Disordered" evidence="2">
    <location>
        <begin position="1"/>
        <end position="74"/>
    </location>
</feature>
<accession>A0A0N5AJY2</accession>
<dbReference type="InterPro" id="IPR056515">
    <property type="entry name" value="INO80E_N"/>
</dbReference>
<reference evidence="5" key="1">
    <citation type="submission" date="2017-02" db="UniProtKB">
        <authorList>
            <consortium name="WormBaseParasite"/>
        </authorList>
    </citation>
    <scope>IDENTIFICATION</scope>
</reference>
<evidence type="ECO:0000256" key="2">
    <source>
        <dbReference type="SAM" id="MobiDB-lite"/>
    </source>
</evidence>
<evidence type="ECO:0000256" key="1">
    <source>
        <dbReference type="SAM" id="Coils"/>
    </source>
</evidence>
<dbReference type="GO" id="GO:0031011">
    <property type="term" value="C:Ino80 complex"/>
    <property type="evidence" value="ECO:0007669"/>
    <property type="project" value="InterPro"/>
</dbReference>
<dbReference type="PANTHER" id="PTHR21812:SF1">
    <property type="entry name" value="INO80 COMPLEX SUBUNIT E"/>
    <property type="match status" value="1"/>
</dbReference>
<keyword evidence="4" id="KW-1185">Reference proteome</keyword>
<feature type="region of interest" description="Disordered" evidence="2">
    <location>
        <begin position="202"/>
        <end position="226"/>
    </location>
</feature>
<sequence length="226" mass="25355">MRENISAEGKMRVGGQQQISQQTLPSVSHVMGPLPGTYRSSSYVSPQSSQPATPLHSSSMTPSPLAPSPTSGPVRMVTIGQQNRSPLSMSTNMPVSGPVAFARPSDPAPLVQNPQMHVISSTQYPVVESERIQSSTNGIHQKYKIDQLTSKEKYRQLKSRFKYLVYENECYQEELRNLQRKLLKLSRDKNFLLDRLQPYEMLSNSSDESDSNSVKTVDERPKVQKK</sequence>
<name>A0A0N5AJY2_9BILA</name>
<dbReference type="STRING" id="451379.A0A0N5AJY2"/>
<feature type="compositionally biased region" description="Polar residues" evidence="2">
    <location>
        <begin position="15"/>
        <end position="26"/>
    </location>
</feature>
<organism evidence="4 5">
    <name type="scientific">Syphacia muris</name>
    <dbReference type="NCBI Taxonomy" id="451379"/>
    <lineage>
        <taxon>Eukaryota</taxon>
        <taxon>Metazoa</taxon>
        <taxon>Ecdysozoa</taxon>
        <taxon>Nematoda</taxon>
        <taxon>Chromadorea</taxon>
        <taxon>Rhabditida</taxon>
        <taxon>Spirurina</taxon>
        <taxon>Oxyuridomorpha</taxon>
        <taxon>Oxyuroidea</taxon>
        <taxon>Oxyuridae</taxon>
        <taxon>Syphacia</taxon>
    </lineage>
</organism>
<dbReference type="PANTHER" id="PTHR21812">
    <property type="entry name" value="INO80 COMPLEX SUBUNIT E"/>
    <property type="match status" value="1"/>
</dbReference>
<keyword evidence="1" id="KW-0175">Coiled coil</keyword>
<feature type="coiled-coil region" evidence="1">
    <location>
        <begin position="168"/>
        <end position="195"/>
    </location>
</feature>
<feature type="compositionally biased region" description="Basic and acidic residues" evidence="2">
    <location>
        <begin position="1"/>
        <end position="11"/>
    </location>
</feature>
<dbReference type="AlphaFoldDB" id="A0A0N5AJY2"/>
<evidence type="ECO:0000259" key="3">
    <source>
        <dbReference type="Pfam" id="PF24237"/>
    </source>
</evidence>
<proteinExistence type="predicted"/>
<dbReference type="Proteomes" id="UP000046393">
    <property type="component" value="Unplaced"/>
</dbReference>
<dbReference type="InterPro" id="IPR026678">
    <property type="entry name" value="INO80E"/>
</dbReference>
<dbReference type="Pfam" id="PF24237">
    <property type="entry name" value="INO80E"/>
    <property type="match status" value="1"/>
</dbReference>
<feature type="compositionally biased region" description="Low complexity" evidence="2">
    <location>
        <begin position="40"/>
        <end position="51"/>
    </location>
</feature>